<dbReference type="InterPro" id="IPR013087">
    <property type="entry name" value="Znf_C2H2_type"/>
</dbReference>
<dbReference type="SUPFAM" id="SSF57667">
    <property type="entry name" value="beta-beta-alpha zinc fingers"/>
    <property type="match status" value="1"/>
</dbReference>
<sequence length="265" mass="28968">MNNIRDRQLHNTKWFSPTTLQNEPQAHNLFTGNCFQAFESTYASFHMDSPIQSLVPYTGDATEGSFVSSTVAPSDLHPAKDVSAHEDSLICPTPNHSGTPPYDGRVRDDGGNFIPTDSLQDPNAIPSHSNNNGPASPAISLVRKSIVPQRKAGPPTPLGTEPTRMSPKLLQLSDPSLVRKSRFHCEICHKEFDRASRLDGCRNKHLGIKPYQCKGDCSSSGCSKSYCSADLLQRHIQPLGRCTLCGQWLSAQNMARHRASCAAGQ</sequence>
<organism evidence="3 4">
    <name type="scientific">Serendipita vermifera MAFF 305830</name>
    <dbReference type="NCBI Taxonomy" id="933852"/>
    <lineage>
        <taxon>Eukaryota</taxon>
        <taxon>Fungi</taxon>
        <taxon>Dikarya</taxon>
        <taxon>Basidiomycota</taxon>
        <taxon>Agaricomycotina</taxon>
        <taxon>Agaricomycetes</taxon>
        <taxon>Sebacinales</taxon>
        <taxon>Serendipitaceae</taxon>
        <taxon>Serendipita</taxon>
    </lineage>
</organism>
<evidence type="ECO:0000256" key="1">
    <source>
        <dbReference type="PROSITE-ProRule" id="PRU00042"/>
    </source>
</evidence>
<protein>
    <recommendedName>
        <fullName evidence="2">C2H2-type domain-containing protein</fullName>
    </recommendedName>
</protein>
<dbReference type="HOGENOM" id="CLU_1050377_0_0_1"/>
<dbReference type="Proteomes" id="UP000054097">
    <property type="component" value="Unassembled WGS sequence"/>
</dbReference>
<dbReference type="InterPro" id="IPR036236">
    <property type="entry name" value="Znf_C2H2_sf"/>
</dbReference>
<keyword evidence="1" id="KW-0863">Zinc-finger</keyword>
<feature type="domain" description="C2H2-type" evidence="2">
    <location>
        <begin position="183"/>
        <end position="210"/>
    </location>
</feature>
<gene>
    <name evidence="3" type="ORF">M408DRAFT_167445</name>
</gene>
<dbReference type="GO" id="GO:0008270">
    <property type="term" value="F:zinc ion binding"/>
    <property type="evidence" value="ECO:0007669"/>
    <property type="project" value="UniProtKB-KW"/>
</dbReference>
<dbReference type="OrthoDB" id="6077919at2759"/>
<dbReference type="AlphaFoldDB" id="A0A0C2XER7"/>
<dbReference type="EMBL" id="KN824298">
    <property type="protein sequence ID" value="KIM27597.1"/>
    <property type="molecule type" value="Genomic_DNA"/>
</dbReference>
<reference evidence="4" key="2">
    <citation type="submission" date="2015-01" db="EMBL/GenBank/DDBJ databases">
        <title>Evolutionary Origins and Diversification of the Mycorrhizal Mutualists.</title>
        <authorList>
            <consortium name="DOE Joint Genome Institute"/>
            <consortium name="Mycorrhizal Genomics Consortium"/>
            <person name="Kohler A."/>
            <person name="Kuo A."/>
            <person name="Nagy L.G."/>
            <person name="Floudas D."/>
            <person name="Copeland A."/>
            <person name="Barry K.W."/>
            <person name="Cichocki N."/>
            <person name="Veneault-Fourrey C."/>
            <person name="LaButti K."/>
            <person name="Lindquist E.A."/>
            <person name="Lipzen A."/>
            <person name="Lundell T."/>
            <person name="Morin E."/>
            <person name="Murat C."/>
            <person name="Riley R."/>
            <person name="Ohm R."/>
            <person name="Sun H."/>
            <person name="Tunlid A."/>
            <person name="Henrissat B."/>
            <person name="Grigoriev I.V."/>
            <person name="Hibbett D.S."/>
            <person name="Martin F."/>
        </authorList>
    </citation>
    <scope>NUCLEOTIDE SEQUENCE [LARGE SCALE GENOMIC DNA]</scope>
    <source>
        <strain evidence="4">MAFF 305830</strain>
    </source>
</reference>
<evidence type="ECO:0000259" key="2">
    <source>
        <dbReference type="PROSITE" id="PS50157"/>
    </source>
</evidence>
<proteinExistence type="predicted"/>
<dbReference type="Gene3D" id="3.30.160.60">
    <property type="entry name" value="Classic Zinc Finger"/>
    <property type="match status" value="1"/>
</dbReference>
<keyword evidence="4" id="KW-1185">Reference proteome</keyword>
<dbReference type="PROSITE" id="PS50157">
    <property type="entry name" value="ZINC_FINGER_C2H2_2"/>
    <property type="match status" value="1"/>
</dbReference>
<evidence type="ECO:0000313" key="4">
    <source>
        <dbReference type="Proteomes" id="UP000054097"/>
    </source>
</evidence>
<keyword evidence="1" id="KW-0862">Zinc</keyword>
<reference evidence="3 4" key="1">
    <citation type="submission" date="2014-04" db="EMBL/GenBank/DDBJ databases">
        <authorList>
            <consortium name="DOE Joint Genome Institute"/>
            <person name="Kuo A."/>
            <person name="Zuccaro A."/>
            <person name="Kohler A."/>
            <person name="Nagy L.G."/>
            <person name="Floudas D."/>
            <person name="Copeland A."/>
            <person name="Barry K.W."/>
            <person name="Cichocki N."/>
            <person name="Veneault-Fourrey C."/>
            <person name="LaButti K."/>
            <person name="Lindquist E.A."/>
            <person name="Lipzen A."/>
            <person name="Lundell T."/>
            <person name="Morin E."/>
            <person name="Murat C."/>
            <person name="Sun H."/>
            <person name="Tunlid A."/>
            <person name="Henrissat B."/>
            <person name="Grigoriev I.V."/>
            <person name="Hibbett D.S."/>
            <person name="Martin F."/>
            <person name="Nordberg H.P."/>
            <person name="Cantor M.N."/>
            <person name="Hua S.X."/>
        </authorList>
    </citation>
    <scope>NUCLEOTIDE SEQUENCE [LARGE SCALE GENOMIC DNA]</scope>
    <source>
        <strain evidence="3 4">MAFF 305830</strain>
    </source>
</reference>
<dbReference type="STRING" id="933852.A0A0C2XER7"/>
<evidence type="ECO:0000313" key="3">
    <source>
        <dbReference type="EMBL" id="KIM27597.1"/>
    </source>
</evidence>
<name>A0A0C2XER7_SERVB</name>
<accession>A0A0C2XER7</accession>
<keyword evidence="1" id="KW-0479">Metal-binding</keyword>